<keyword evidence="5" id="KW-0297">G-protein coupled receptor</keyword>
<evidence type="ECO:0000256" key="3">
    <source>
        <dbReference type="ARBA" id="ARBA00022692"/>
    </source>
</evidence>
<evidence type="ECO:0000256" key="2">
    <source>
        <dbReference type="ARBA" id="ARBA00022475"/>
    </source>
</evidence>
<feature type="domain" description="G-protein coupled receptors family 1 profile" evidence="11">
    <location>
        <begin position="88"/>
        <end position="325"/>
    </location>
</feature>
<dbReference type="EMBL" id="LSMT01000608">
    <property type="protein sequence ID" value="PFX15806.1"/>
    <property type="molecule type" value="Genomic_DNA"/>
</dbReference>
<evidence type="ECO:0000256" key="6">
    <source>
        <dbReference type="ARBA" id="ARBA00023136"/>
    </source>
</evidence>
<evidence type="ECO:0000313" key="13">
    <source>
        <dbReference type="Proteomes" id="UP000225706"/>
    </source>
</evidence>
<keyword evidence="6 10" id="KW-0472">Membrane</keyword>
<dbReference type="Pfam" id="PF00001">
    <property type="entry name" value="7tm_1"/>
    <property type="match status" value="1"/>
</dbReference>
<evidence type="ECO:0000256" key="1">
    <source>
        <dbReference type="ARBA" id="ARBA00004651"/>
    </source>
</evidence>
<dbReference type="PRINTS" id="PR00237">
    <property type="entry name" value="GPCRRHODOPSN"/>
</dbReference>
<keyword evidence="4 10" id="KW-1133">Transmembrane helix</keyword>
<dbReference type="GO" id="GO:0005886">
    <property type="term" value="C:plasma membrane"/>
    <property type="evidence" value="ECO:0007669"/>
    <property type="project" value="UniProtKB-SubCell"/>
</dbReference>
<organism evidence="12 13">
    <name type="scientific">Stylophora pistillata</name>
    <name type="common">Smooth cauliflower coral</name>
    <dbReference type="NCBI Taxonomy" id="50429"/>
    <lineage>
        <taxon>Eukaryota</taxon>
        <taxon>Metazoa</taxon>
        <taxon>Cnidaria</taxon>
        <taxon>Anthozoa</taxon>
        <taxon>Hexacorallia</taxon>
        <taxon>Scleractinia</taxon>
        <taxon>Astrocoeniina</taxon>
        <taxon>Pocilloporidae</taxon>
        <taxon>Stylophora</taxon>
    </lineage>
</organism>
<evidence type="ECO:0000256" key="10">
    <source>
        <dbReference type="SAM" id="Phobius"/>
    </source>
</evidence>
<gene>
    <name evidence="12" type="primary">RYa-R</name>
    <name evidence="12" type="ORF">AWC38_SpisGene19957</name>
</gene>
<keyword evidence="7 12" id="KW-0675">Receptor</keyword>
<dbReference type="Gene3D" id="1.20.1070.10">
    <property type="entry name" value="Rhodopsin 7-helix transmembrane proteins"/>
    <property type="match status" value="1"/>
</dbReference>
<keyword evidence="3 10" id="KW-0812">Transmembrane</keyword>
<comment type="caution">
    <text evidence="12">The sequence shown here is derived from an EMBL/GenBank/DDBJ whole genome shotgun (WGS) entry which is preliminary data.</text>
</comment>
<feature type="transmembrane region" description="Helical" evidence="10">
    <location>
        <begin position="307"/>
        <end position="328"/>
    </location>
</feature>
<dbReference type="AlphaFoldDB" id="A0A2B4RF58"/>
<dbReference type="GO" id="GO:0004930">
    <property type="term" value="F:G protein-coupled receptor activity"/>
    <property type="evidence" value="ECO:0007669"/>
    <property type="project" value="UniProtKB-KW"/>
</dbReference>
<dbReference type="PANTHER" id="PTHR24246">
    <property type="entry name" value="OLFACTORY RECEPTOR AND ADENOSINE RECEPTOR"/>
    <property type="match status" value="1"/>
</dbReference>
<dbReference type="CDD" id="cd00637">
    <property type="entry name" value="7tm_classA_rhodopsin-like"/>
    <property type="match status" value="1"/>
</dbReference>
<dbReference type="PANTHER" id="PTHR24246:SF27">
    <property type="entry name" value="ADENOSINE RECEPTOR, ISOFORM A"/>
    <property type="match status" value="1"/>
</dbReference>
<evidence type="ECO:0000256" key="4">
    <source>
        <dbReference type="ARBA" id="ARBA00022989"/>
    </source>
</evidence>
<feature type="transmembrane region" description="Helical" evidence="10">
    <location>
        <begin position="142"/>
        <end position="162"/>
    </location>
</feature>
<evidence type="ECO:0000256" key="5">
    <source>
        <dbReference type="ARBA" id="ARBA00023040"/>
    </source>
</evidence>
<dbReference type="PROSITE" id="PS50262">
    <property type="entry name" value="G_PROTEIN_RECEP_F1_2"/>
    <property type="match status" value="1"/>
</dbReference>
<feature type="transmembrane region" description="Helical" evidence="10">
    <location>
        <begin position="109"/>
        <end position="136"/>
    </location>
</feature>
<sequence>MNNFVVTIRCTAVAIYYKGYVDLKICDSQARDIHGRSHPQVFSSSFVVSMEVSVNNSNATSKFPQQHSDDGVKALSKFLLIAIAIVLANGLVFVLFYRCPRLRTSSNYVLLSLAVCDFSIGAVAIPFFIIYNFAILPKELHYGIYASHILLAVSGAYHILVITALKYLATVRPLKHYVVTKRLVLKSLLGVWIISTVFAVIPLVWKDTEASQRWQTIHTAVCIVAVFLIPYIFMTYAFIAMFRTITKRQRPSLVNKRPRKQKKNRSDRKCISVFATMAIIFACCWLPYFIIMLLVTVEIKVQLFNVIQAFMVIRYITSFVNPLLYTFFKRDFWSAIGNMMQNKKNFSSQRSQNESLNLTRRLRSSVNSRRSTILESEEEGSRMIRGGKMTFGGEPSYTSRV</sequence>
<feature type="transmembrane region" description="Helical" evidence="10">
    <location>
        <begin position="270"/>
        <end position="295"/>
    </location>
</feature>
<keyword evidence="2" id="KW-1003">Cell membrane</keyword>
<feature type="transmembrane region" description="Helical" evidence="10">
    <location>
        <begin position="78"/>
        <end position="97"/>
    </location>
</feature>
<evidence type="ECO:0000256" key="9">
    <source>
        <dbReference type="ARBA" id="ARBA00023224"/>
    </source>
</evidence>
<evidence type="ECO:0000256" key="7">
    <source>
        <dbReference type="ARBA" id="ARBA00023170"/>
    </source>
</evidence>
<dbReference type="Proteomes" id="UP000225706">
    <property type="component" value="Unassembled WGS sequence"/>
</dbReference>
<evidence type="ECO:0000313" key="12">
    <source>
        <dbReference type="EMBL" id="PFX15806.1"/>
    </source>
</evidence>
<dbReference type="OrthoDB" id="5953215at2759"/>
<dbReference type="InterPro" id="IPR017452">
    <property type="entry name" value="GPCR_Rhodpsn_7TM"/>
</dbReference>
<keyword evidence="9" id="KW-0807">Transducer</keyword>
<comment type="subcellular location">
    <subcellularLocation>
        <location evidence="1">Cell membrane</location>
        <topology evidence="1">Multi-pass membrane protein</topology>
    </subcellularLocation>
</comment>
<protein>
    <submittedName>
        <fullName evidence="12">Neuropeptide Y receptor</fullName>
    </submittedName>
</protein>
<dbReference type="STRING" id="50429.A0A2B4RF58"/>
<dbReference type="SUPFAM" id="SSF81321">
    <property type="entry name" value="Family A G protein-coupled receptor-like"/>
    <property type="match status" value="1"/>
</dbReference>
<evidence type="ECO:0000259" key="11">
    <source>
        <dbReference type="PROSITE" id="PS50262"/>
    </source>
</evidence>
<keyword evidence="8" id="KW-0325">Glycoprotein</keyword>
<keyword evidence="13" id="KW-1185">Reference proteome</keyword>
<evidence type="ECO:0000256" key="8">
    <source>
        <dbReference type="ARBA" id="ARBA00023180"/>
    </source>
</evidence>
<accession>A0A2B4RF58</accession>
<dbReference type="InterPro" id="IPR000276">
    <property type="entry name" value="GPCR_Rhodpsn"/>
</dbReference>
<reference evidence="13" key="1">
    <citation type="journal article" date="2017" name="bioRxiv">
        <title>Comparative analysis of the genomes of Stylophora pistillata and Acropora digitifera provides evidence for extensive differences between species of corals.</title>
        <authorList>
            <person name="Voolstra C.R."/>
            <person name="Li Y."/>
            <person name="Liew Y.J."/>
            <person name="Baumgarten S."/>
            <person name="Zoccola D."/>
            <person name="Flot J.-F."/>
            <person name="Tambutte S."/>
            <person name="Allemand D."/>
            <person name="Aranda M."/>
        </authorList>
    </citation>
    <scope>NUCLEOTIDE SEQUENCE [LARGE SCALE GENOMIC DNA]</scope>
</reference>
<feature type="transmembrane region" description="Helical" evidence="10">
    <location>
        <begin position="183"/>
        <end position="205"/>
    </location>
</feature>
<name>A0A2B4RF58_STYPI</name>
<proteinExistence type="predicted"/>
<feature type="transmembrane region" description="Helical" evidence="10">
    <location>
        <begin position="217"/>
        <end position="242"/>
    </location>
</feature>